<keyword evidence="1" id="KW-0732">Signal</keyword>
<dbReference type="RefSeq" id="WP_213541513.1">
    <property type="nucleotide sequence ID" value="NZ_AP023418.1"/>
</dbReference>
<feature type="chain" id="PRO_5032456118" evidence="1">
    <location>
        <begin position="24"/>
        <end position="62"/>
    </location>
</feature>
<name>A0A810Q579_9FIRM</name>
<proteinExistence type="predicted"/>
<protein>
    <submittedName>
        <fullName evidence="2">Uncharacterized protein</fullName>
    </submittedName>
</protein>
<evidence type="ECO:0000256" key="1">
    <source>
        <dbReference type="SAM" id="SignalP"/>
    </source>
</evidence>
<dbReference type="KEGG" id="vcop:MM50RIKEN_03540"/>
<dbReference type="PROSITE" id="PS51257">
    <property type="entry name" value="PROKAR_LIPOPROTEIN"/>
    <property type="match status" value="1"/>
</dbReference>
<evidence type="ECO:0000313" key="3">
    <source>
        <dbReference type="Proteomes" id="UP000681035"/>
    </source>
</evidence>
<feature type="signal peptide" evidence="1">
    <location>
        <begin position="1"/>
        <end position="23"/>
    </location>
</feature>
<dbReference type="EMBL" id="AP023418">
    <property type="protein sequence ID" value="BCK80591.1"/>
    <property type="molecule type" value="Genomic_DNA"/>
</dbReference>
<evidence type="ECO:0000313" key="2">
    <source>
        <dbReference type="EMBL" id="BCK80591.1"/>
    </source>
</evidence>
<reference evidence="2" key="1">
    <citation type="submission" date="2020-09" db="EMBL/GenBank/DDBJ databases">
        <title>New species isolated from human feces.</title>
        <authorList>
            <person name="Kitahara M."/>
            <person name="Shigeno Y."/>
            <person name="Shime M."/>
            <person name="Matsumoto Y."/>
            <person name="Nakamura S."/>
            <person name="Motooka D."/>
            <person name="Fukuoka S."/>
            <person name="Nishikawa H."/>
            <person name="Benno Y."/>
        </authorList>
    </citation>
    <scope>NUCLEOTIDE SEQUENCE</scope>
    <source>
        <strain evidence="2">MM50</strain>
    </source>
</reference>
<keyword evidence="3" id="KW-1185">Reference proteome</keyword>
<accession>A0A810Q579</accession>
<gene>
    <name evidence="2" type="ORF">MM50RIKEN_03540</name>
</gene>
<dbReference type="AlphaFoldDB" id="A0A810Q579"/>
<sequence>MKRGMYLAAALCLLLCGCGKKDAAEAQAVQQRYAALTGAVAEAEIVSHPEGGDSQLYGALHL</sequence>
<dbReference type="Proteomes" id="UP000681035">
    <property type="component" value="Chromosome"/>
</dbReference>
<organism evidence="2 3">
    <name type="scientific">Vescimonas coprocola</name>
    <dbReference type="NCBI Taxonomy" id="2714355"/>
    <lineage>
        <taxon>Bacteria</taxon>
        <taxon>Bacillati</taxon>
        <taxon>Bacillota</taxon>
        <taxon>Clostridia</taxon>
        <taxon>Eubacteriales</taxon>
        <taxon>Oscillospiraceae</taxon>
        <taxon>Vescimonas</taxon>
    </lineage>
</organism>